<dbReference type="EMBL" id="JACEFF010000845">
    <property type="protein sequence ID" value="KAH9629999.1"/>
    <property type="molecule type" value="Genomic_DNA"/>
</dbReference>
<keyword evidence="2" id="KW-0472">Membrane</keyword>
<dbReference type="InterPro" id="IPR022048">
    <property type="entry name" value="Envelope_fusion-like"/>
</dbReference>
<evidence type="ECO:0000313" key="4">
    <source>
        <dbReference type="EMBL" id="KAH9629999.1"/>
    </source>
</evidence>
<reference evidence="4" key="1">
    <citation type="journal article" date="2021" name="G3 (Bethesda)">
        <title>Genome and transcriptome analysis of the beet armyworm Spodoptera exigua reveals targets for pest control. .</title>
        <authorList>
            <person name="Simon S."/>
            <person name="Breeschoten T."/>
            <person name="Jansen H.J."/>
            <person name="Dirks R.P."/>
            <person name="Schranz M.E."/>
            <person name="Ros V.I.D."/>
        </authorList>
    </citation>
    <scope>NUCLEOTIDE SEQUENCE</scope>
    <source>
        <strain evidence="4">TB_SE_WUR_2020</strain>
    </source>
</reference>
<keyword evidence="2" id="KW-0812">Transmembrane</keyword>
<dbReference type="PANTHER" id="PTHR47331">
    <property type="entry name" value="PHD-TYPE DOMAIN-CONTAINING PROTEIN"/>
    <property type="match status" value="1"/>
</dbReference>
<dbReference type="Pfam" id="PF18701">
    <property type="entry name" value="DUF5641"/>
    <property type="match status" value="1"/>
</dbReference>
<dbReference type="InterPro" id="IPR040676">
    <property type="entry name" value="DUF5641"/>
</dbReference>
<dbReference type="Pfam" id="PF12259">
    <property type="entry name" value="Baculo_F"/>
    <property type="match status" value="1"/>
</dbReference>
<dbReference type="PANTHER" id="PTHR47331:SF5">
    <property type="entry name" value="RIBONUCLEASE H"/>
    <property type="match status" value="1"/>
</dbReference>
<dbReference type="Pfam" id="PF05380">
    <property type="entry name" value="Peptidase_A17"/>
    <property type="match status" value="1"/>
</dbReference>
<dbReference type="SUPFAM" id="SSF56672">
    <property type="entry name" value="DNA/RNA polymerases"/>
    <property type="match status" value="1"/>
</dbReference>
<feature type="transmembrane region" description="Helical" evidence="2">
    <location>
        <begin position="1510"/>
        <end position="1532"/>
    </location>
</feature>
<evidence type="ECO:0000256" key="2">
    <source>
        <dbReference type="SAM" id="Phobius"/>
    </source>
</evidence>
<proteinExistence type="predicted"/>
<name>A0A922M4B1_SPOEX</name>
<dbReference type="InterPro" id="IPR043502">
    <property type="entry name" value="DNA/RNA_pol_sf"/>
</dbReference>
<accession>A0A922M4B1</accession>
<keyword evidence="2" id="KW-1133">Transmembrane helix</keyword>
<evidence type="ECO:0000313" key="5">
    <source>
        <dbReference type="Proteomes" id="UP000814243"/>
    </source>
</evidence>
<dbReference type="InterPro" id="IPR008042">
    <property type="entry name" value="Retrotrans_Pao"/>
</dbReference>
<comment type="caution">
    <text evidence="4">The sequence shown here is derived from an EMBL/GenBank/DDBJ whole genome shotgun (WGS) entry which is preliminary data.</text>
</comment>
<sequence length="1616" mass="184992">MEGLHTNQDELYTAIQKLAINIKKDSADRKTSDYFKRRLDTLNQYWSDYQYNHDRLLSEESRTHPYFIGRTYEKAKELYISTKALINQQHQGLLMKIKEAQQEGSTQEEQEVMSRQSPPVEVCSRGSSSKLDELLKKQASNFRALQRTVAGINFDVMSEKWELKDALRILQARWSIIDSLHWELDSELEGTNQEYESSCNTITENQVPAVLATQNQESQENHVSQQGNNVIETLLATAMIKVQASDGSYHKMRALIDQGSQASLITARATQQLALSRKYCKAVICGIGEKESNSKGVTNITCCSHFNDFTFKTDVVIMDTLISQLPRCTFNKPTWAHMAGIQLADPEYNVSRPIDILLGADVYSHIILEGIIRADLSLPVAQQTQLGWILCGNFNPFHCNVVLNQVDELQRFWENEDISESSNLSTEDLQCIEFYKNTTTRHENGMYEVRLPFQENFETRLGMSKNKAMAQFQQLERKFHNNEELAKQYKLFIQEYKTLGHMIPASGNMQPDYYLPHHCVLRNDSTTTALRVVFNASSKTTTGTSLNDVMLKGPNLQQDLQSLLLRWRQYRVAFTADIEKMYRFIWINKQDQKFQKIIWRDTIDMRHQVYQLCTVTYGTKAAPFLAMMTLKQLAEDERHNYDSVAIKALEQSFYMDDVLHGSHSVELAAKLKQDLITLLKSGGFNLRKWSSNLERWLGTAENNTIELHGFCDSSNKAYACVVYSKTENNEVAKISLVAGKARLAPVNKSISVPRLELCGALLLAKLLSKIQQCLISHNIKIYTWTDSKVVLAWLQGEPGRWKPFVANRVRQISNMLPTARWRYVKSGENPADCASRGLGIDQLKNHSLWWEGPSWLQSYDPDHETEQAVFTTDEEARINKKNLFNHISQQESDNILGEILVKYNMRTRWHLTQKIVQDIWKRWHTEYLTQLSSRSKWRHSQPDIQLNDIVTINDANLPPGKWAVGRVVQLHPGSDGHVRVVTLKTKNGLIKRPILKLSILPVNDRIQQELRSAEMINSKPYKNRRVNYSFSSLVMLLLSFMSILTTAYGSYNVTQLKDNQEQLCNKFKETSHCDVIQVQLKQEFSELEYYNHLLLSQHSSTRRARDLRRRKRGLINGVGYLANDLFGVLDERFAEQYKQDIQSIHDNEDHLLSLLKQQTTVIEAEYNILKRNGQAINKQHKMLNTLSIKLDKIENVLLNESERNRIMNDFSTGAIATSNVLRQLKTIQTSLLDTVTDVYHGRLNIHLLSPEQLKDTLNTISSHLSKDLTLPINNLQINFKNIYHLLTVKARMTEEFLIFELKLPLVSRDTFSIMKILPIPQPVGNSSMVTLTPIAEHVAINLKKDSYLPMSLNDVQTCLRDDVDNYLCHIEKPIYHLKNNEKLCKVEPDSSKCRSALQLCEIRVLCDDNVSPGQLIKAGILGVEHDCLIKTESFTVYSRNEGYSTLDIKPSLKLPEIEPINHIINAGISTPLIENNTLLSSNEELDEIKKQLRILKASEKLPNQISYHDIHHYTAFYVMIGVVMVIGAGFMIRRLHHRRSASLEVARVAMASLQATQHVTSARAEAGASPSSSTVEYSVSARNQHDIPCVSDYSEISKVHKLDKCTVPMSRKTEFK</sequence>
<feature type="region of interest" description="Disordered" evidence="1">
    <location>
        <begin position="101"/>
        <end position="125"/>
    </location>
</feature>
<organism evidence="4 5">
    <name type="scientific">Spodoptera exigua</name>
    <name type="common">Beet armyworm</name>
    <name type="synonym">Noctua fulgens</name>
    <dbReference type="NCBI Taxonomy" id="7107"/>
    <lineage>
        <taxon>Eukaryota</taxon>
        <taxon>Metazoa</taxon>
        <taxon>Ecdysozoa</taxon>
        <taxon>Arthropoda</taxon>
        <taxon>Hexapoda</taxon>
        <taxon>Insecta</taxon>
        <taxon>Pterygota</taxon>
        <taxon>Neoptera</taxon>
        <taxon>Endopterygota</taxon>
        <taxon>Lepidoptera</taxon>
        <taxon>Glossata</taxon>
        <taxon>Ditrysia</taxon>
        <taxon>Noctuoidea</taxon>
        <taxon>Noctuidae</taxon>
        <taxon>Amphipyrinae</taxon>
        <taxon>Spodoptera</taxon>
    </lineage>
</organism>
<dbReference type="Proteomes" id="UP000814243">
    <property type="component" value="Unassembled WGS sequence"/>
</dbReference>
<dbReference type="GO" id="GO:0071897">
    <property type="term" value="P:DNA biosynthetic process"/>
    <property type="evidence" value="ECO:0007669"/>
    <property type="project" value="UniProtKB-ARBA"/>
</dbReference>
<gene>
    <name evidence="4" type="ORF">HF086_001469</name>
</gene>
<protein>
    <recommendedName>
        <fullName evidence="3">DUF5641 domain-containing protein</fullName>
    </recommendedName>
</protein>
<evidence type="ECO:0000256" key="1">
    <source>
        <dbReference type="SAM" id="MobiDB-lite"/>
    </source>
</evidence>
<feature type="domain" description="DUF5641" evidence="3">
    <location>
        <begin position="907"/>
        <end position="1000"/>
    </location>
</feature>
<evidence type="ECO:0000259" key="3">
    <source>
        <dbReference type="Pfam" id="PF18701"/>
    </source>
</evidence>